<dbReference type="Gene3D" id="1.10.10.10">
    <property type="entry name" value="Winged helix-like DNA-binding domain superfamily/Winged helix DNA-binding domain"/>
    <property type="match status" value="1"/>
</dbReference>
<keyword evidence="1" id="KW-0472">Membrane</keyword>
<name>A0A6J6W981_9ZZZZ</name>
<reference evidence="3" key="1">
    <citation type="submission" date="2020-05" db="EMBL/GenBank/DDBJ databases">
        <authorList>
            <person name="Chiriac C."/>
            <person name="Salcher M."/>
            <person name="Ghai R."/>
            <person name="Kavagutti S V."/>
        </authorList>
    </citation>
    <scope>NUCLEOTIDE SEQUENCE</scope>
</reference>
<dbReference type="InterPro" id="IPR036388">
    <property type="entry name" value="WH-like_DNA-bd_sf"/>
</dbReference>
<evidence type="ECO:0000313" key="3">
    <source>
        <dbReference type="EMBL" id="CAB4779926.1"/>
    </source>
</evidence>
<dbReference type="PROSITE" id="PS00622">
    <property type="entry name" value="HTH_LUXR_1"/>
    <property type="match status" value="1"/>
</dbReference>
<evidence type="ECO:0000313" key="4">
    <source>
        <dbReference type="EMBL" id="CAB4878194.1"/>
    </source>
</evidence>
<dbReference type="AlphaFoldDB" id="A0A6J6W981"/>
<dbReference type="GO" id="GO:0003677">
    <property type="term" value="F:DNA binding"/>
    <property type="evidence" value="ECO:0007669"/>
    <property type="project" value="InterPro"/>
</dbReference>
<dbReference type="EMBL" id="CAFBLJ010000085">
    <property type="protein sequence ID" value="CAB4878194.1"/>
    <property type="molecule type" value="Genomic_DNA"/>
</dbReference>
<proteinExistence type="predicted"/>
<evidence type="ECO:0000259" key="2">
    <source>
        <dbReference type="PROSITE" id="PS00622"/>
    </source>
</evidence>
<gene>
    <name evidence="3" type="ORF">UFOPK2880_01371</name>
    <name evidence="4" type="ORF">UFOPK3304_01399</name>
</gene>
<dbReference type="EMBL" id="CAEZZP010000100">
    <property type="protein sequence ID" value="CAB4779926.1"/>
    <property type="molecule type" value="Genomic_DNA"/>
</dbReference>
<feature type="transmembrane region" description="Helical" evidence="1">
    <location>
        <begin position="103"/>
        <end position="125"/>
    </location>
</feature>
<dbReference type="InterPro" id="IPR000792">
    <property type="entry name" value="Tscrpt_reg_LuxR_C"/>
</dbReference>
<feature type="domain" description="HTH luxR-type" evidence="2">
    <location>
        <begin position="220"/>
        <end position="247"/>
    </location>
</feature>
<organism evidence="3">
    <name type="scientific">freshwater metagenome</name>
    <dbReference type="NCBI Taxonomy" id="449393"/>
    <lineage>
        <taxon>unclassified sequences</taxon>
        <taxon>metagenomes</taxon>
        <taxon>ecological metagenomes</taxon>
    </lineage>
</organism>
<dbReference type="GO" id="GO:0006355">
    <property type="term" value="P:regulation of DNA-templated transcription"/>
    <property type="evidence" value="ECO:0007669"/>
    <property type="project" value="InterPro"/>
</dbReference>
<accession>A0A6J6W981</accession>
<evidence type="ECO:0000256" key="1">
    <source>
        <dbReference type="SAM" id="Phobius"/>
    </source>
</evidence>
<protein>
    <submittedName>
        <fullName evidence="3">Unannotated protein</fullName>
    </submittedName>
</protein>
<sequence length="260" mass="29618">MTPTNSTSHGRITMATRLITEWRRMARQPHNIRRANGLGLPGEPVTHLQEILLRCGLDDLSNADHFDEYLAQLVECAKNDDLATRMVFQRIMPGLIAMAMRRAHVTAGGLPAAFDLIASAAWLVIRRYPIDRRPRRVAANLLMDIEYQAFVREPRLKRNRAELHFAPAGLLGIEFERFRLGETETDPVGTSASLDLMFSEFEKQGLTEHDLQILRAVCHDINSVEIAPHLNIQPRSVRNRRERALNKARKILLQIDDADF</sequence>
<keyword evidence="1" id="KW-1133">Transmembrane helix</keyword>
<dbReference type="SUPFAM" id="SSF46894">
    <property type="entry name" value="C-terminal effector domain of the bipartite response regulators"/>
    <property type="match status" value="1"/>
</dbReference>
<dbReference type="InterPro" id="IPR016032">
    <property type="entry name" value="Sig_transdc_resp-reg_C-effctor"/>
</dbReference>
<keyword evidence="1" id="KW-0812">Transmembrane</keyword>